<dbReference type="GeneID" id="303487246"/>
<dbReference type="Proteomes" id="UP000258016">
    <property type="component" value="Chromosome"/>
</dbReference>
<feature type="transmembrane region" description="Helical" evidence="1">
    <location>
        <begin position="6"/>
        <end position="25"/>
    </location>
</feature>
<keyword evidence="1" id="KW-1133">Transmembrane helix</keyword>
<protein>
    <recommendedName>
        <fullName evidence="4">DUF2970 domain-containing protein</fullName>
    </recommendedName>
</protein>
<keyword evidence="3" id="KW-1185">Reference proteome</keyword>
<keyword evidence="1" id="KW-0472">Membrane</keyword>
<gene>
    <name evidence="2" type="ORF">B5J99_16775</name>
</gene>
<sequence length="63" mass="6873">MLHSIWGQLAIAMSALAGTAAIADARRMRRRDFDRVGFMPWPLILIVSAVIAVFATAIALKGY</sequence>
<dbReference type="RefSeq" id="WP_054134623.1">
    <property type="nucleotide sequence ID" value="NZ_CBDIRB010000001.1"/>
</dbReference>
<keyword evidence="1" id="KW-0812">Transmembrane</keyword>
<evidence type="ECO:0008006" key="4">
    <source>
        <dbReference type="Google" id="ProtNLM"/>
    </source>
</evidence>
<evidence type="ECO:0000256" key="1">
    <source>
        <dbReference type="SAM" id="Phobius"/>
    </source>
</evidence>
<organism evidence="2 3">
    <name type="scientific">Blastomonas fulva</name>
    <dbReference type="NCBI Taxonomy" id="1550728"/>
    <lineage>
        <taxon>Bacteria</taxon>
        <taxon>Pseudomonadati</taxon>
        <taxon>Pseudomonadota</taxon>
        <taxon>Alphaproteobacteria</taxon>
        <taxon>Sphingomonadales</taxon>
        <taxon>Sphingomonadaceae</taxon>
        <taxon>Blastomonas</taxon>
    </lineage>
</organism>
<accession>A0ABN5BB65</accession>
<evidence type="ECO:0000313" key="3">
    <source>
        <dbReference type="Proteomes" id="UP000258016"/>
    </source>
</evidence>
<reference evidence="2 3" key="1">
    <citation type="submission" date="2017-03" db="EMBL/GenBank/DDBJ databases">
        <title>Complete genome sequence of Blastomonas fulva degrading microcsystin LR.</title>
        <authorList>
            <person name="Lee H.-g."/>
            <person name="Jin L."/>
            <person name="oh H.-M."/>
        </authorList>
    </citation>
    <scope>NUCLEOTIDE SEQUENCE [LARGE SCALE GENOMIC DNA]</scope>
    <source>
        <strain evidence="2 3">T2</strain>
    </source>
</reference>
<proteinExistence type="predicted"/>
<feature type="transmembrane region" description="Helical" evidence="1">
    <location>
        <begin position="37"/>
        <end position="60"/>
    </location>
</feature>
<evidence type="ECO:0000313" key="2">
    <source>
        <dbReference type="EMBL" id="ASR52909.1"/>
    </source>
</evidence>
<dbReference type="EMBL" id="CP020083">
    <property type="protein sequence ID" value="ASR52909.1"/>
    <property type="molecule type" value="Genomic_DNA"/>
</dbReference>
<name>A0ABN5BB65_9SPHN</name>